<keyword evidence="4" id="KW-1185">Reference proteome</keyword>
<keyword evidence="2" id="KW-0812">Transmembrane</keyword>
<evidence type="ECO:0000256" key="2">
    <source>
        <dbReference type="SAM" id="Phobius"/>
    </source>
</evidence>
<dbReference type="PANTHER" id="PTHR34144">
    <property type="entry name" value="CHROMOSOME 8, WHOLE GENOME SHOTGUN SEQUENCE"/>
    <property type="match status" value="1"/>
</dbReference>
<dbReference type="EMBL" id="JAGMWT010000016">
    <property type="protein sequence ID" value="KAH7115138.1"/>
    <property type="molecule type" value="Genomic_DNA"/>
</dbReference>
<dbReference type="Proteomes" id="UP000700596">
    <property type="component" value="Unassembled WGS sequence"/>
</dbReference>
<keyword evidence="3" id="KW-0808">Transferase</keyword>
<feature type="transmembrane region" description="Helical" evidence="2">
    <location>
        <begin position="115"/>
        <end position="138"/>
    </location>
</feature>
<name>A0A9P9D9E9_9PLEO</name>
<organism evidence="3 4">
    <name type="scientific">Dendryphion nanum</name>
    <dbReference type="NCBI Taxonomy" id="256645"/>
    <lineage>
        <taxon>Eukaryota</taxon>
        <taxon>Fungi</taxon>
        <taxon>Dikarya</taxon>
        <taxon>Ascomycota</taxon>
        <taxon>Pezizomycotina</taxon>
        <taxon>Dothideomycetes</taxon>
        <taxon>Pleosporomycetidae</taxon>
        <taxon>Pleosporales</taxon>
        <taxon>Torulaceae</taxon>
        <taxon>Dendryphion</taxon>
    </lineage>
</organism>
<accession>A0A9P9D9E9</accession>
<evidence type="ECO:0000313" key="3">
    <source>
        <dbReference type="EMBL" id="KAH7115138.1"/>
    </source>
</evidence>
<evidence type="ECO:0000256" key="1">
    <source>
        <dbReference type="SAM" id="MobiDB-lite"/>
    </source>
</evidence>
<proteinExistence type="predicted"/>
<dbReference type="Pfam" id="PF11735">
    <property type="entry name" value="CAP59_mtransfer"/>
    <property type="match status" value="1"/>
</dbReference>
<dbReference type="OrthoDB" id="262547at2759"/>
<protein>
    <submittedName>
        <fullName evidence="3">Cryptococcal mannosyltransferase 1-domain-containing protein</fullName>
    </submittedName>
</protein>
<feature type="compositionally biased region" description="Polar residues" evidence="1">
    <location>
        <begin position="38"/>
        <end position="47"/>
    </location>
</feature>
<keyword evidence="2" id="KW-0472">Membrane</keyword>
<reference evidence="3" key="1">
    <citation type="journal article" date="2021" name="Nat. Commun.">
        <title>Genetic determinants of endophytism in the Arabidopsis root mycobiome.</title>
        <authorList>
            <person name="Mesny F."/>
            <person name="Miyauchi S."/>
            <person name="Thiergart T."/>
            <person name="Pickel B."/>
            <person name="Atanasova L."/>
            <person name="Karlsson M."/>
            <person name="Huettel B."/>
            <person name="Barry K.W."/>
            <person name="Haridas S."/>
            <person name="Chen C."/>
            <person name="Bauer D."/>
            <person name="Andreopoulos W."/>
            <person name="Pangilinan J."/>
            <person name="LaButti K."/>
            <person name="Riley R."/>
            <person name="Lipzen A."/>
            <person name="Clum A."/>
            <person name="Drula E."/>
            <person name="Henrissat B."/>
            <person name="Kohler A."/>
            <person name="Grigoriev I.V."/>
            <person name="Martin F.M."/>
            <person name="Hacquard S."/>
        </authorList>
    </citation>
    <scope>NUCLEOTIDE SEQUENCE</scope>
    <source>
        <strain evidence="3">MPI-CAGE-CH-0243</strain>
    </source>
</reference>
<keyword evidence="3" id="KW-0328">Glycosyltransferase</keyword>
<comment type="caution">
    <text evidence="3">The sequence shown here is derived from an EMBL/GenBank/DDBJ whole genome shotgun (WGS) entry which is preliminary data.</text>
</comment>
<evidence type="ECO:0000313" key="4">
    <source>
        <dbReference type="Proteomes" id="UP000700596"/>
    </source>
</evidence>
<feature type="region of interest" description="Disordered" evidence="1">
    <location>
        <begin position="30"/>
        <end position="71"/>
    </location>
</feature>
<dbReference type="PANTHER" id="PTHR34144:SF8">
    <property type="entry name" value="GLYCOSYLTRANSFERASE FAMILY 69 PROTEIN"/>
    <property type="match status" value="1"/>
</dbReference>
<dbReference type="GO" id="GO:0016757">
    <property type="term" value="F:glycosyltransferase activity"/>
    <property type="evidence" value="ECO:0007669"/>
    <property type="project" value="UniProtKB-KW"/>
</dbReference>
<keyword evidence="2" id="KW-1133">Transmembrane helix</keyword>
<gene>
    <name evidence="3" type="ORF">B0J11DRAFT_444716</name>
</gene>
<dbReference type="InterPro" id="IPR021047">
    <property type="entry name" value="Mannosyltransferase_CMT1"/>
</dbReference>
<sequence>PLLATTPRTPPLPSLSRLTLRSSLPPHHSLSCIHHSRSSPMSAQQRPSARHYEPVQRQSFDSEDLAESDRHHPSRSSWLARFVQRLPVSVKHISNPSTYARLITPRRKKRSLLRLLYWSFFSIPYVCLALVILTSLFFPSYTHRPAHYNELRKRSLRSSEPGRANLRNEKIFIVSSLYEQNGEFTSGAWGQQVLKLVDLLGPDNVYLSIYENNPDDLTRQSLLDFEHKLTCKTGNSTIFSEDFDMEQLPRVTLPNGEKRIKRIAFLAEVRNRALAPLDKLDTEFDRILYINDVNFDPIEAAQLLFATNVDDSGRASYSAACAVDFINPFKFYDRFATRDLDGNRMGVPFFPWFTSAGSSTSRRYTLANSDAIPVRSCWGGMTAFEAKWFQSIDRTNDRQIPPIRFRSENDTFWDSSECCLVHADLAYRRTGQGMPLDSGIYMNPYIRVAYDMKTLSWLSLTRRPEKLYSLVQEIVNRWAGLPIPNERQTEEPGQPVTDKVWVYDDPVAAFKGSPTNAQLAGHFSEVQRIANPGGFCGGRMLLILNPDPKEGESKWGNMFPPQPTRR</sequence>
<feature type="non-terminal residue" evidence="3">
    <location>
        <position position="1"/>
    </location>
</feature>
<dbReference type="AlphaFoldDB" id="A0A9P9D9E9"/>